<protein>
    <submittedName>
        <fullName evidence="1">Uncharacterized protein</fullName>
    </submittedName>
</protein>
<dbReference type="AlphaFoldDB" id="A0A1V8SQ97"/>
<reference evidence="2" key="1">
    <citation type="submission" date="2017-03" db="EMBL/GenBank/DDBJ databases">
        <title>Genomes of endolithic fungi from Antarctica.</title>
        <authorList>
            <person name="Coleine C."/>
            <person name="Masonjones S."/>
            <person name="Stajich J.E."/>
        </authorList>
    </citation>
    <scope>NUCLEOTIDE SEQUENCE [LARGE SCALE GENOMIC DNA]</scope>
    <source>
        <strain evidence="2">CCFEE 5527</strain>
    </source>
</reference>
<proteinExistence type="predicted"/>
<sequence>MAQYPYLPAGMFCLGGEEDALIENCDSLTFPLDIQLLHRTETTKSTGTIEKTVHRCMLKVTIDGIWQQCVGDGTAAKHTSKDSAWRVMVAKLRESGKLDDFSTRLRPKTQTIASTTPATWLLKDESILPPLAPSHAAPDLEVSWVTRNAAPSLKPSTPLPTSAQGAVYPARSASTTSSRATTLVAPLSVPTTPQPSPSPSLCSVLHSGAPLYHTKNPTKLKLKLPTTRVEHRNAKHYVYNFAAQYSLVPDFTLERINDTVRIQVSFGQTVVAGVSSHVWAAEGIALLELLRQMRGSSLLRYLPDASRSPVSCAAAMDYVTSHAASADRKSM</sequence>
<evidence type="ECO:0000313" key="2">
    <source>
        <dbReference type="Proteomes" id="UP000192596"/>
    </source>
</evidence>
<dbReference type="Proteomes" id="UP000192596">
    <property type="component" value="Unassembled WGS sequence"/>
</dbReference>
<organism evidence="1 2">
    <name type="scientific">Cryoendolithus antarcticus</name>
    <dbReference type="NCBI Taxonomy" id="1507870"/>
    <lineage>
        <taxon>Eukaryota</taxon>
        <taxon>Fungi</taxon>
        <taxon>Dikarya</taxon>
        <taxon>Ascomycota</taxon>
        <taxon>Pezizomycotina</taxon>
        <taxon>Dothideomycetes</taxon>
        <taxon>Dothideomycetidae</taxon>
        <taxon>Cladosporiales</taxon>
        <taxon>Cladosporiaceae</taxon>
        <taxon>Cryoendolithus</taxon>
    </lineage>
</organism>
<keyword evidence="2" id="KW-1185">Reference proteome</keyword>
<accession>A0A1V8SQ97</accession>
<dbReference type="EMBL" id="NAJO01000031">
    <property type="protein sequence ID" value="OQO01345.1"/>
    <property type="molecule type" value="Genomic_DNA"/>
</dbReference>
<comment type="caution">
    <text evidence="1">The sequence shown here is derived from an EMBL/GenBank/DDBJ whole genome shotgun (WGS) entry which is preliminary data.</text>
</comment>
<gene>
    <name evidence="1" type="ORF">B0A48_12900</name>
</gene>
<dbReference type="InParanoid" id="A0A1V8SQ97"/>
<name>A0A1V8SQ97_9PEZI</name>
<evidence type="ECO:0000313" key="1">
    <source>
        <dbReference type="EMBL" id="OQO01345.1"/>
    </source>
</evidence>